<keyword evidence="6" id="KW-1185">Reference proteome</keyword>
<gene>
    <name evidence="3" type="ORF">PR001_g1740</name>
    <name evidence="2" type="ORF">PR002_g1851</name>
    <name evidence="4" type="ORF">PR003_g1792</name>
</gene>
<evidence type="ECO:0000256" key="1">
    <source>
        <dbReference type="SAM" id="SignalP"/>
    </source>
</evidence>
<comment type="caution">
    <text evidence="3">The sequence shown here is derived from an EMBL/GenBank/DDBJ whole genome shotgun (WGS) entry which is preliminary data.</text>
</comment>
<organism evidence="3 5">
    <name type="scientific">Phytophthora rubi</name>
    <dbReference type="NCBI Taxonomy" id="129364"/>
    <lineage>
        <taxon>Eukaryota</taxon>
        <taxon>Sar</taxon>
        <taxon>Stramenopiles</taxon>
        <taxon>Oomycota</taxon>
        <taxon>Peronosporomycetes</taxon>
        <taxon>Peronosporales</taxon>
        <taxon>Peronosporaceae</taxon>
        <taxon>Phytophthora</taxon>
    </lineage>
</organism>
<dbReference type="Proteomes" id="UP000434957">
    <property type="component" value="Unassembled WGS sequence"/>
</dbReference>
<name>A0A6A3P7V3_9STRA</name>
<feature type="signal peptide" evidence="1">
    <location>
        <begin position="1"/>
        <end position="28"/>
    </location>
</feature>
<dbReference type="AlphaFoldDB" id="A0A6A3P7V3"/>
<keyword evidence="1" id="KW-0732">Signal</keyword>
<evidence type="ECO:0000313" key="6">
    <source>
        <dbReference type="Proteomes" id="UP000434957"/>
    </source>
</evidence>
<dbReference type="EMBL" id="QXFV01000056">
    <property type="protein sequence ID" value="KAE9051121.1"/>
    <property type="molecule type" value="Genomic_DNA"/>
</dbReference>
<evidence type="ECO:0000313" key="3">
    <source>
        <dbReference type="EMBL" id="KAE9051121.1"/>
    </source>
</evidence>
<reference evidence="5 7" key="1">
    <citation type="submission" date="2018-09" db="EMBL/GenBank/DDBJ databases">
        <title>Genomic investigation of the strawberry pathogen Phytophthora fragariae indicates pathogenicity is determined by transcriptional variation in three key races.</title>
        <authorList>
            <person name="Adams T.M."/>
            <person name="Armitage A.D."/>
            <person name="Sobczyk M.K."/>
            <person name="Bates H.J."/>
            <person name="Dunwell J.M."/>
            <person name="Nellist C.F."/>
            <person name="Harrison R.J."/>
        </authorList>
    </citation>
    <scope>NUCLEOTIDE SEQUENCE [LARGE SCALE GENOMIC DNA]</scope>
    <source>
        <strain evidence="3 5">SCRP249</strain>
        <strain evidence="2 7">SCRP324</strain>
        <strain evidence="4 6">SCRP333</strain>
    </source>
</reference>
<evidence type="ECO:0000313" key="2">
    <source>
        <dbReference type="EMBL" id="KAE9046126.1"/>
    </source>
</evidence>
<evidence type="ECO:0000313" key="7">
    <source>
        <dbReference type="Proteomes" id="UP000435112"/>
    </source>
</evidence>
<dbReference type="EMBL" id="QXFU01000057">
    <property type="protein sequence ID" value="KAE9046126.1"/>
    <property type="molecule type" value="Genomic_DNA"/>
</dbReference>
<evidence type="ECO:0000313" key="4">
    <source>
        <dbReference type="EMBL" id="KAE9357433.1"/>
    </source>
</evidence>
<sequence length="61" mass="6851">MHGVVHPLRALVLTPCLLFFLGRPSFWSCRCFTCWSTTQGAVGLYESIQATFSFLLPLARC</sequence>
<evidence type="ECO:0008006" key="8">
    <source>
        <dbReference type="Google" id="ProtNLM"/>
    </source>
</evidence>
<accession>A0A6A3P7V3</accession>
<evidence type="ECO:0000313" key="5">
    <source>
        <dbReference type="Proteomes" id="UP000429607"/>
    </source>
</evidence>
<protein>
    <recommendedName>
        <fullName evidence="8">Secreted protein</fullName>
    </recommendedName>
</protein>
<dbReference type="Proteomes" id="UP000435112">
    <property type="component" value="Unassembled WGS sequence"/>
</dbReference>
<dbReference type="EMBL" id="QXFT01000052">
    <property type="protein sequence ID" value="KAE9357433.1"/>
    <property type="molecule type" value="Genomic_DNA"/>
</dbReference>
<dbReference type="Proteomes" id="UP000429607">
    <property type="component" value="Unassembled WGS sequence"/>
</dbReference>
<feature type="chain" id="PRO_5036165492" description="Secreted protein" evidence="1">
    <location>
        <begin position="29"/>
        <end position="61"/>
    </location>
</feature>
<proteinExistence type="predicted"/>